<evidence type="ECO:0000313" key="7">
    <source>
        <dbReference type="Proteomes" id="UP000001070"/>
    </source>
</evidence>
<reference evidence="6 7" key="1">
    <citation type="journal article" date="2007" name="Nature">
        <title>Evolution of genes and genomes on the Drosophila phylogeny.</title>
        <authorList>
            <consortium name="Drosophila 12 Genomes Consortium"/>
            <person name="Clark A.G."/>
            <person name="Eisen M.B."/>
            <person name="Smith D.R."/>
            <person name="Bergman C.M."/>
            <person name="Oliver B."/>
            <person name="Markow T.A."/>
            <person name="Kaufman T.C."/>
            <person name="Kellis M."/>
            <person name="Gelbart W."/>
            <person name="Iyer V.N."/>
            <person name="Pollard D.A."/>
            <person name="Sackton T.B."/>
            <person name="Larracuente A.M."/>
            <person name="Singh N.D."/>
            <person name="Abad J.P."/>
            <person name="Abt D.N."/>
            <person name="Adryan B."/>
            <person name="Aguade M."/>
            <person name="Akashi H."/>
            <person name="Anderson W.W."/>
            <person name="Aquadro C.F."/>
            <person name="Ardell D.H."/>
            <person name="Arguello R."/>
            <person name="Artieri C.G."/>
            <person name="Barbash D.A."/>
            <person name="Barker D."/>
            <person name="Barsanti P."/>
            <person name="Batterham P."/>
            <person name="Batzoglou S."/>
            <person name="Begun D."/>
            <person name="Bhutkar A."/>
            <person name="Blanco E."/>
            <person name="Bosak S.A."/>
            <person name="Bradley R.K."/>
            <person name="Brand A.D."/>
            <person name="Brent M.R."/>
            <person name="Brooks A.N."/>
            <person name="Brown R.H."/>
            <person name="Butlin R.K."/>
            <person name="Caggese C."/>
            <person name="Calvi B.R."/>
            <person name="Bernardo de Carvalho A."/>
            <person name="Caspi A."/>
            <person name="Castrezana S."/>
            <person name="Celniker S.E."/>
            <person name="Chang J.L."/>
            <person name="Chapple C."/>
            <person name="Chatterji S."/>
            <person name="Chinwalla A."/>
            <person name="Civetta A."/>
            <person name="Clifton S.W."/>
            <person name="Comeron J.M."/>
            <person name="Costello J.C."/>
            <person name="Coyne J.A."/>
            <person name="Daub J."/>
            <person name="David R.G."/>
            <person name="Delcher A.L."/>
            <person name="Delehaunty K."/>
            <person name="Do C.B."/>
            <person name="Ebling H."/>
            <person name="Edwards K."/>
            <person name="Eickbush T."/>
            <person name="Evans J.D."/>
            <person name="Filipski A."/>
            <person name="Findeiss S."/>
            <person name="Freyhult E."/>
            <person name="Fulton L."/>
            <person name="Fulton R."/>
            <person name="Garcia A.C."/>
            <person name="Gardiner A."/>
            <person name="Garfield D.A."/>
            <person name="Garvin B.E."/>
            <person name="Gibson G."/>
            <person name="Gilbert D."/>
            <person name="Gnerre S."/>
            <person name="Godfrey J."/>
            <person name="Good R."/>
            <person name="Gotea V."/>
            <person name="Gravely B."/>
            <person name="Greenberg A.J."/>
            <person name="Griffiths-Jones S."/>
            <person name="Gross S."/>
            <person name="Guigo R."/>
            <person name="Gustafson E.A."/>
            <person name="Haerty W."/>
            <person name="Hahn M.W."/>
            <person name="Halligan D.L."/>
            <person name="Halpern A.L."/>
            <person name="Halter G.M."/>
            <person name="Han M.V."/>
            <person name="Heger A."/>
            <person name="Hillier L."/>
            <person name="Hinrichs A.S."/>
            <person name="Holmes I."/>
            <person name="Hoskins R.A."/>
            <person name="Hubisz M.J."/>
            <person name="Hultmark D."/>
            <person name="Huntley M.A."/>
            <person name="Jaffe D.B."/>
            <person name="Jagadeeshan S."/>
            <person name="Jeck W.R."/>
            <person name="Johnson J."/>
            <person name="Jones C.D."/>
            <person name="Jordan W.C."/>
            <person name="Karpen G.H."/>
            <person name="Kataoka E."/>
            <person name="Keightley P.D."/>
            <person name="Kheradpour P."/>
            <person name="Kirkness E.F."/>
            <person name="Koerich L.B."/>
            <person name="Kristiansen K."/>
            <person name="Kudrna D."/>
            <person name="Kulathinal R.J."/>
            <person name="Kumar S."/>
            <person name="Kwok R."/>
            <person name="Lander E."/>
            <person name="Langley C.H."/>
            <person name="Lapoint R."/>
            <person name="Lazzaro B.P."/>
            <person name="Lee S.J."/>
            <person name="Levesque L."/>
            <person name="Li R."/>
            <person name="Lin C.F."/>
            <person name="Lin M.F."/>
            <person name="Lindblad-Toh K."/>
            <person name="Llopart A."/>
            <person name="Long M."/>
            <person name="Low L."/>
            <person name="Lozovsky E."/>
            <person name="Lu J."/>
            <person name="Luo M."/>
            <person name="Machado C.A."/>
            <person name="Makalowski W."/>
            <person name="Marzo M."/>
            <person name="Matsuda M."/>
            <person name="Matzkin L."/>
            <person name="McAllister B."/>
            <person name="McBride C.S."/>
            <person name="McKernan B."/>
            <person name="McKernan K."/>
            <person name="Mendez-Lago M."/>
            <person name="Minx P."/>
            <person name="Mollenhauer M.U."/>
            <person name="Montooth K."/>
            <person name="Mount S.M."/>
            <person name="Mu X."/>
            <person name="Myers E."/>
            <person name="Negre B."/>
            <person name="Newfeld S."/>
            <person name="Nielsen R."/>
            <person name="Noor M.A."/>
            <person name="O'Grady P."/>
            <person name="Pachter L."/>
            <person name="Papaceit M."/>
            <person name="Parisi M.J."/>
            <person name="Parisi M."/>
            <person name="Parts L."/>
            <person name="Pedersen J.S."/>
            <person name="Pesole G."/>
            <person name="Phillippy A.M."/>
            <person name="Ponting C.P."/>
            <person name="Pop M."/>
            <person name="Porcelli D."/>
            <person name="Powell J.R."/>
            <person name="Prohaska S."/>
            <person name="Pruitt K."/>
            <person name="Puig M."/>
            <person name="Quesneville H."/>
            <person name="Ram K.R."/>
            <person name="Rand D."/>
            <person name="Rasmussen M.D."/>
            <person name="Reed L.K."/>
            <person name="Reenan R."/>
            <person name="Reily A."/>
            <person name="Remington K.A."/>
            <person name="Rieger T.T."/>
            <person name="Ritchie M.G."/>
            <person name="Robin C."/>
            <person name="Rogers Y.H."/>
            <person name="Rohde C."/>
            <person name="Rozas J."/>
            <person name="Rubenfield M.J."/>
            <person name="Ruiz A."/>
            <person name="Russo S."/>
            <person name="Salzberg S.L."/>
            <person name="Sanchez-Gracia A."/>
            <person name="Saranga D.J."/>
            <person name="Sato H."/>
            <person name="Schaeffer S.W."/>
            <person name="Schatz M.C."/>
            <person name="Schlenke T."/>
            <person name="Schwartz R."/>
            <person name="Segarra C."/>
            <person name="Singh R.S."/>
            <person name="Sirot L."/>
            <person name="Sirota M."/>
            <person name="Sisneros N.B."/>
            <person name="Smith C.D."/>
            <person name="Smith T.F."/>
            <person name="Spieth J."/>
            <person name="Stage D.E."/>
            <person name="Stark A."/>
            <person name="Stephan W."/>
            <person name="Strausberg R.L."/>
            <person name="Strempel S."/>
            <person name="Sturgill D."/>
            <person name="Sutton G."/>
            <person name="Sutton G.G."/>
            <person name="Tao W."/>
            <person name="Teichmann S."/>
            <person name="Tobari Y.N."/>
            <person name="Tomimura Y."/>
            <person name="Tsolas J.M."/>
            <person name="Valente V.L."/>
            <person name="Venter E."/>
            <person name="Venter J.C."/>
            <person name="Vicario S."/>
            <person name="Vieira F.G."/>
            <person name="Vilella A.J."/>
            <person name="Villasante A."/>
            <person name="Walenz B."/>
            <person name="Wang J."/>
            <person name="Wasserman M."/>
            <person name="Watts T."/>
            <person name="Wilson D."/>
            <person name="Wilson R.K."/>
            <person name="Wing R.A."/>
            <person name="Wolfner M.F."/>
            <person name="Wong A."/>
            <person name="Wong G.K."/>
            <person name="Wu C.I."/>
            <person name="Wu G."/>
            <person name="Yamamoto D."/>
            <person name="Yang H.P."/>
            <person name="Yang S.P."/>
            <person name="Yorke J.A."/>
            <person name="Yoshida K."/>
            <person name="Zdobnov E."/>
            <person name="Zhang P."/>
            <person name="Zhang Y."/>
            <person name="Zimin A.V."/>
            <person name="Baldwin J."/>
            <person name="Abdouelleil A."/>
            <person name="Abdulkadir J."/>
            <person name="Abebe A."/>
            <person name="Abera B."/>
            <person name="Abreu J."/>
            <person name="Acer S.C."/>
            <person name="Aftuck L."/>
            <person name="Alexander A."/>
            <person name="An P."/>
            <person name="Anderson E."/>
            <person name="Anderson S."/>
            <person name="Arachi H."/>
            <person name="Azer M."/>
            <person name="Bachantsang P."/>
            <person name="Barry A."/>
            <person name="Bayul T."/>
            <person name="Berlin A."/>
            <person name="Bessette D."/>
            <person name="Bloom T."/>
            <person name="Blye J."/>
            <person name="Boguslavskiy L."/>
            <person name="Bonnet C."/>
            <person name="Boukhgalter B."/>
            <person name="Bourzgui I."/>
            <person name="Brown A."/>
            <person name="Cahill P."/>
            <person name="Channer S."/>
            <person name="Cheshatsang Y."/>
            <person name="Chuda L."/>
            <person name="Citroen M."/>
            <person name="Collymore A."/>
            <person name="Cooke P."/>
            <person name="Costello M."/>
            <person name="D'Aco K."/>
            <person name="Daza R."/>
            <person name="De Haan G."/>
            <person name="DeGray S."/>
            <person name="DeMaso C."/>
            <person name="Dhargay N."/>
            <person name="Dooley K."/>
            <person name="Dooley E."/>
            <person name="Doricent M."/>
            <person name="Dorje P."/>
            <person name="Dorjee K."/>
            <person name="Dupes A."/>
            <person name="Elong R."/>
            <person name="Falk J."/>
            <person name="Farina A."/>
            <person name="Faro S."/>
            <person name="Ferguson D."/>
            <person name="Fisher S."/>
            <person name="Foley C.D."/>
            <person name="Franke A."/>
            <person name="Friedrich D."/>
            <person name="Gadbois L."/>
            <person name="Gearin G."/>
            <person name="Gearin C.R."/>
            <person name="Giannoukos G."/>
            <person name="Goode T."/>
            <person name="Graham J."/>
            <person name="Grandbois E."/>
            <person name="Grewal S."/>
            <person name="Gyaltsen K."/>
            <person name="Hafez N."/>
            <person name="Hagos B."/>
            <person name="Hall J."/>
            <person name="Henson C."/>
            <person name="Hollinger A."/>
            <person name="Honan T."/>
            <person name="Huard M.D."/>
            <person name="Hughes L."/>
            <person name="Hurhula B."/>
            <person name="Husby M.E."/>
            <person name="Kamat A."/>
            <person name="Kanga B."/>
            <person name="Kashin S."/>
            <person name="Khazanovich D."/>
            <person name="Kisner P."/>
            <person name="Lance K."/>
            <person name="Lara M."/>
            <person name="Lee W."/>
            <person name="Lennon N."/>
            <person name="Letendre F."/>
            <person name="LeVine R."/>
            <person name="Lipovsky A."/>
            <person name="Liu X."/>
            <person name="Liu J."/>
            <person name="Liu S."/>
            <person name="Lokyitsang T."/>
            <person name="Lokyitsang Y."/>
            <person name="Lubonja R."/>
            <person name="Lui A."/>
            <person name="MacDonald P."/>
            <person name="Magnisalis V."/>
            <person name="Maru K."/>
            <person name="Matthews C."/>
            <person name="McCusker W."/>
            <person name="McDonough S."/>
            <person name="Mehta T."/>
            <person name="Meldrim J."/>
            <person name="Meneus L."/>
            <person name="Mihai O."/>
            <person name="Mihalev A."/>
            <person name="Mihova T."/>
            <person name="Mittelman R."/>
            <person name="Mlenga V."/>
            <person name="Montmayeur A."/>
            <person name="Mulrain L."/>
            <person name="Navidi A."/>
            <person name="Naylor J."/>
            <person name="Negash T."/>
            <person name="Nguyen T."/>
            <person name="Nguyen N."/>
            <person name="Nicol R."/>
            <person name="Norbu C."/>
            <person name="Norbu N."/>
            <person name="Novod N."/>
            <person name="O'Neill B."/>
            <person name="Osman S."/>
            <person name="Markiewicz E."/>
            <person name="Oyono O.L."/>
            <person name="Patti C."/>
            <person name="Phunkhang P."/>
            <person name="Pierre F."/>
            <person name="Priest M."/>
            <person name="Raghuraman S."/>
            <person name="Rege F."/>
            <person name="Reyes R."/>
            <person name="Rise C."/>
            <person name="Rogov P."/>
            <person name="Ross K."/>
            <person name="Ryan E."/>
            <person name="Settipalli S."/>
            <person name="Shea T."/>
            <person name="Sherpa N."/>
            <person name="Shi L."/>
            <person name="Shih D."/>
            <person name="Sparrow T."/>
            <person name="Spaulding J."/>
            <person name="Stalker J."/>
            <person name="Stange-Thomann N."/>
            <person name="Stavropoulos S."/>
            <person name="Stone C."/>
            <person name="Strader C."/>
            <person name="Tesfaye S."/>
            <person name="Thomson T."/>
            <person name="Thoulutsang Y."/>
            <person name="Thoulutsang D."/>
            <person name="Topham K."/>
            <person name="Topping I."/>
            <person name="Tsamla T."/>
            <person name="Vassiliev H."/>
            <person name="Vo A."/>
            <person name="Wangchuk T."/>
            <person name="Wangdi T."/>
            <person name="Weiand M."/>
            <person name="Wilkinson J."/>
            <person name="Wilson A."/>
            <person name="Yadav S."/>
            <person name="Young G."/>
            <person name="Yu Q."/>
            <person name="Zembek L."/>
            <person name="Zhong D."/>
            <person name="Zimmer A."/>
            <person name="Zwirko Z."/>
            <person name="Jaffe D.B."/>
            <person name="Alvarez P."/>
            <person name="Brockman W."/>
            <person name="Butler J."/>
            <person name="Chin C."/>
            <person name="Gnerre S."/>
            <person name="Grabherr M."/>
            <person name="Kleber M."/>
            <person name="Mauceli E."/>
            <person name="MacCallum I."/>
        </authorList>
    </citation>
    <scope>NUCLEOTIDE SEQUENCE [LARGE SCALE GENOMIC DNA]</scope>
    <source>
        <strain evidence="7">Tucson 15287-2541.00</strain>
    </source>
</reference>
<accession>B4JI19</accession>
<dbReference type="PROSITE" id="PS00162">
    <property type="entry name" value="ALPHA_CA_1"/>
    <property type="match status" value="1"/>
</dbReference>
<comment type="similarity">
    <text evidence="1 4">Belongs to the alpha-carbonic anhydrase family.</text>
</comment>
<dbReference type="eggNOG" id="KOG0382">
    <property type="taxonomic scope" value="Eukaryota"/>
</dbReference>
<organism evidence="7">
    <name type="scientific">Drosophila grimshawi</name>
    <name type="common">Hawaiian fruit fly</name>
    <name type="synonym">Idiomyia grimshawi</name>
    <dbReference type="NCBI Taxonomy" id="7222"/>
    <lineage>
        <taxon>Eukaryota</taxon>
        <taxon>Metazoa</taxon>
        <taxon>Ecdysozoa</taxon>
        <taxon>Arthropoda</taxon>
        <taxon>Hexapoda</taxon>
        <taxon>Insecta</taxon>
        <taxon>Pterygota</taxon>
        <taxon>Neoptera</taxon>
        <taxon>Endopterygota</taxon>
        <taxon>Diptera</taxon>
        <taxon>Brachycera</taxon>
        <taxon>Muscomorpha</taxon>
        <taxon>Ephydroidea</taxon>
        <taxon>Drosophilidae</taxon>
        <taxon>Drosophila</taxon>
        <taxon>Hawaiian Drosophila</taxon>
    </lineage>
</organism>
<gene>
    <name evidence="6" type="primary">Dgri\GH18011</name>
    <name evidence="6" type="ORF">Dgri_GH18011</name>
</gene>
<dbReference type="PROSITE" id="PS51144">
    <property type="entry name" value="ALPHA_CA_2"/>
    <property type="match status" value="1"/>
</dbReference>
<evidence type="ECO:0000259" key="5">
    <source>
        <dbReference type="PROSITE" id="PS51144"/>
    </source>
</evidence>
<dbReference type="AlphaFoldDB" id="B4JI19"/>
<dbReference type="InterPro" id="IPR036398">
    <property type="entry name" value="CA_dom_sf"/>
</dbReference>
<dbReference type="InterPro" id="IPR001148">
    <property type="entry name" value="CA_dom"/>
</dbReference>
<comment type="function">
    <text evidence="4">Reversible hydration of carbon dioxide.</text>
</comment>
<comment type="cofactor">
    <cofactor evidence="4">
        <name>Zn(2+)</name>
        <dbReference type="ChEBI" id="CHEBI:29105"/>
    </cofactor>
</comment>
<dbReference type="Proteomes" id="UP000001070">
    <property type="component" value="Unassembled WGS sequence"/>
</dbReference>
<evidence type="ECO:0000313" key="6">
    <source>
        <dbReference type="EMBL" id="EDV93939.1"/>
    </source>
</evidence>
<protein>
    <recommendedName>
        <fullName evidence="4">Carbonic anhydrase</fullName>
        <ecNumber evidence="4">4.2.1.1</ecNumber>
    </recommendedName>
</protein>
<dbReference type="InterPro" id="IPR018338">
    <property type="entry name" value="Carbonic_anhydrase_a-class_CS"/>
</dbReference>
<evidence type="ECO:0000256" key="2">
    <source>
        <dbReference type="ARBA" id="ARBA00022723"/>
    </source>
</evidence>
<keyword evidence="4" id="KW-0456">Lyase</keyword>
<dbReference type="OrthoDB" id="429145at2759"/>
<dbReference type="OMA" id="TPECNEA"/>
<dbReference type="InterPro" id="IPR023561">
    <property type="entry name" value="Carbonic_anhydrase_a-class"/>
</dbReference>
<evidence type="ECO:0000256" key="1">
    <source>
        <dbReference type="ARBA" id="ARBA00010718"/>
    </source>
</evidence>
<evidence type="ECO:0000256" key="4">
    <source>
        <dbReference type="RuleBase" id="RU367011"/>
    </source>
</evidence>
<dbReference type="SMART" id="SM01057">
    <property type="entry name" value="Carb_anhydrase"/>
    <property type="match status" value="1"/>
</dbReference>
<dbReference type="SMR" id="B4JI19"/>
<dbReference type="GO" id="GO:0008270">
    <property type="term" value="F:zinc ion binding"/>
    <property type="evidence" value="ECO:0007669"/>
    <property type="project" value="UniProtKB-UniRule"/>
</dbReference>
<dbReference type="Pfam" id="PF00194">
    <property type="entry name" value="Carb_anhydrase"/>
    <property type="match status" value="1"/>
</dbReference>
<dbReference type="HOGENOM" id="CLU_039326_2_0_1"/>
<dbReference type="GO" id="GO:0004089">
    <property type="term" value="F:carbonate dehydratase activity"/>
    <property type="evidence" value="ECO:0007669"/>
    <property type="project" value="UniProtKB-UniRule"/>
</dbReference>
<dbReference type="EC" id="4.2.1.1" evidence="4"/>
<keyword evidence="2 4" id="KW-0479">Metal-binding</keyword>
<dbReference type="PANTHER" id="PTHR18952:SF137">
    <property type="entry name" value="CARBONIC ANHYDRASE"/>
    <property type="match status" value="1"/>
</dbReference>
<feature type="domain" description="Alpha-carbonic anhydrase" evidence="5">
    <location>
        <begin position="1"/>
        <end position="241"/>
    </location>
</feature>
<dbReference type="SUPFAM" id="SSF51069">
    <property type="entry name" value="Carbonic anhydrase"/>
    <property type="match status" value="1"/>
</dbReference>
<dbReference type="PhylomeDB" id="B4JI19"/>
<sequence length="245" mass="27942">MRQSPIKLSINSSIIRPLPRIFFGNYDVRLKRPLKLANKGYTVEMAIPQTRNGQKPFIAGGLLRGQYVAEGVHLHWGSPASGGSEHMVNKRRYDAEMHIVHRNARYTNIDEALNYSDGVAVLGIMFKIVRIPDRIYPGLKKIYAELPNLVEYHSEAKLPGSITLGQLLGDLNTRDFYTYRGSLTTPECNEAVTWTVFAKPLPVAMTDVVKLWKLQDSDGNLIRNNYRVLQRRNNRPVFYRTPESQ</sequence>
<dbReference type="GO" id="GO:0005737">
    <property type="term" value="C:cytoplasm"/>
    <property type="evidence" value="ECO:0007669"/>
    <property type="project" value="TreeGrafter"/>
</dbReference>
<keyword evidence="7" id="KW-1185">Reference proteome</keyword>
<dbReference type="Gene3D" id="3.10.200.10">
    <property type="entry name" value="Alpha carbonic anhydrase"/>
    <property type="match status" value="1"/>
</dbReference>
<dbReference type="CDD" id="cd00326">
    <property type="entry name" value="alpha_CA"/>
    <property type="match status" value="1"/>
</dbReference>
<dbReference type="EMBL" id="CH916369">
    <property type="protein sequence ID" value="EDV93939.1"/>
    <property type="molecule type" value="Genomic_DNA"/>
</dbReference>
<keyword evidence="3 4" id="KW-0862">Zinc</keyword>
<dbReference type="InParanoid" id="B4JI19"/>
<proteinExistence type="inferred from homology"/>
<dbReference type="KEGG" id="dgr:6564069"/>
<evidence type="ECO:0000256" key="3">
    <source>
        <dbReference type="ARBA" id="ARBA00022833"/>
    </source>
</evidence>
<comment type="catalytic activity">
    <reaction evidence="4">
        <text>hydrogencarbonate + H(+) = CO2 + H2O</text>
        <dbReference type="Rhea" id="RHEA:10748"/>
        <dbReference type="ChEBI" id="CHEBI:15377"/>
        <dbReference type="ChEBI" id="CHEBI:15378"/>
        <dbReference type="ChEBI" id="CHEBI:16526"/>
        <dbReference type="ChEBI" id="CHEBI:17544"/>
        <dbReference type="EC" id="4.2.1.1"/>
    </reaction>
</comment>
<dbReference type="FunCoup" id="B4JI19">
    <property type="interactions" value="62"/>
</dbReference>
<name>B4JI19_DROGR</name>
<dbReference type="STRING" id="7222.B4JI19"/>
<dbReference type="PANTHER" id="PTHR18952">
    <property type="entry name" value="CARBONIC ANHYDRASE"/>
    <property type="match status" value="1"/>
</dbReference>